<dbReference type="Gene3D" id="3.40.50.2000">
    <property type="entry name" value="Glycogen Phosphorylase B"/>
    <property type="match status" value="1"/>
</dbReference>
<organism evidence="3 4">
    <name type="scientific">Sulfobacillus benefaciens</name>
    <dbReference type="NCBI Taxonomy" id="453960"/>
    <lineage>
        <taxon>Bacteria</taxon>
        <taxon>Bacillati</taxon>
        <taxon>Bacillota</taxon>
        <taxon>Clostridia</taxon>
        <taxon>Eubacteriales</taxon>
        <taxon>Clostridiales Family XVII. Incertae Sedis</taxon>
        <taxon>Sulfobacillus</taxon>
    </lineage>
</organism>
<dbReference type="SUPFAM" id="SSF53756">
    <property type="entry name" value="UDP-Glycosyltransferase/glycogen phosphorylase"/>
    <property type="match status" value="1"/>
</dbReference>
<feature type="domain" description="Glycosyl transferase family 1" evidence="2">
    <location>
        <begin position="173"/>
        <end position="291"/>
    </location>
</feature>
<proteinExistence type="predicted"/>
<evidence type="ECO:0000313" key="4">
    <source>
        <dbReference type="Proteomes" id="UP000242972"/>
    </source>
</evidence>
<dbReference type="AlphaFoldDB" id="A0A2T2XFZ7"/>
<dbReference type="Pfam" id="PF00534">
    <property type="entry name" value="Glycos_transf_1"/>
    <property type="match status" value="1"/>
</dbReference>
<evidence type="ECO:0000313" key="3">
    <source>
        <dbReference type="EMBL" id="PSR33400.1"/>
    </source>
</evidence>
<dbReference type="GO" id="GO:0016757">
    <property type="term" value="F:glycosyltransferase activity"/>
    <property type="evidence" value="ECO:0007669"/>
    <property type="project" value="InterPro"/>
</dbReference>
<dbReference type="GO" id="GO:0009103">
    <property type="term" value="P:lipopolysaccharide biosynthetic process"/>
    <property type="evidence" value="ECO:0007669"/>
    <property type="project" value="TreeGrafter"/>
</dbReference>
<dbReference type="PANTHER" id="PTHR46401:SF2">
    <property type="entry name" value="GLYCOSYLTRANSFERASE WBBK-RELATED"/>
    <property type="match status" value="1"/>
</dbReference>
<sequence length="374" mass="42578">MRIGIDGRSLIPPMTGIGHYLKTVIEAWDQPCDEFYLYMPNAIPLELKTVSKVVIKSTRGIPPFIWKETVLPWLLTRDGINVFWGPQFVRPLWPIDIPTVISIHDMLWLSENLRTMGLKNRVGSRVLVPRSIASSTKIIVLNSAVKYQLSQHYPQFASKMVVILPPVTFDSPVARKQNGPVRLLAVNTIEPRKNIRLLVDVLLELNREQPMAELDIVGKWGWESIDLKRKLSLLSDSGIRYHGYVPQNQLDRLYSMSDFVISTSKYEGTGLPYVEALGRGIPVVAMDNEGLQTLRLFSPAIKRIPKDTSLKQWVTILKTCCYERVHFQKCAQQLAPDVRRCYSPMTAALEIRKVFVSAVTAFNATRGQYRPNFE</sequence>
<dbReference type="CDD" id="cd03809">
    <property type="entry name" value="GT4_MtfB-like"/>
    <property type="match status" value="1"/>
</dbReference>
<dbReference type="PANTHER" id="PTHR46401">
    <property type="entry name" value="GLYCOSYLTRANSFERASE WBBK-RELATED"/>
    <property type="match status" value="1"/>
</dbReference>
<reference evidence="3 4" key="1">
    <citation type="journal article" date="2014" name="BMC Genomics">
        <title>Comparison of environmental and isolate Sulfobacillus genomes reveals diverse carbon, sulfur, nitrogen, and hydrogen metabolisms.</title>
        <authorList>
            <person name="Justice N.B."/>
            <person name="Norman A."/>
            <person name="Brown C.T."/>
            <person name="Singh A."/>
            <person name="Thomas B.C."/>
            <person name="Banfield J.F."/>
        </authorList>
    </citation>
    <scope>NUCLEOTIDE SEQUENCE [LARGE SCALE GENOMIC DNA]</scope>
    <source>
        <strain evidence="3">AMDSBA4</strain>
    </source>
</reference>
<dbReference type="InterPro" id="IPR001296">
    <property type="entry name" value="Glyco_trans_1"/>
</dbReference>
<gene>
    <name evidence="3" type="ORF">C7B46_10105</name>
</gene>
<keyword evidence="1" id="KW-0808">Transferase</keyword>
<dbReference type="EMBL" id="PXYW01000021">
    <property type="protein sequence ID" value="PSR33400.1"/>
    <property type="molecule type" value="Genomic_DNA"/>
</dbReference>
<dbReference type="Proteomes" id="UP000242972">
    <property type="component" value="Unassembled WGS sequence"/>
</dbReference>
<protein>
    <recommendedName>
        <fullName evidence="2">Glycosyl transferase family 1 domain-containing protein</fullName>
    </recommendedName>
</protein>
<evidence type="ECO:0000259" key="2">
    <source>
        <dbReference type="Pfam" id="PF00534"/>
    </source>
</evidence>
<evidence type="ECO:0000256" key="1">
    <source>
        <dbReference type="ARBA" id="ARBA00022679"/>
    </source>
</evidence>
<name>A0A2T2XFZ7_9FIRM</name>
<comment type="caution">
    <text evidence="3">The sequence shown here is derived from an EMBL/GenBank/DDBJ whole genome shotgun (WGS) entry which is preliminary data.</text>
</comment>
<accession>A0A2T2XFZ7</accession>